<dbReference type="SUPFAM" id="SSF51430">
    <property type="entry name" value="NAD(P)-linked oxidoreductase"/>
    <property type="match status" value="1"/>
</dbReference>
<dbReference type="PANTHER" id="PTHR43638:SF3">
    <property type="entry name" value="ALDEHYDE REDUCTASE"/>
    <property type="match status" value="1"/>
</dbReference>
<proteinExistence type="predicted"/>
<dbReference type="PROSITE" id="PS00062">
    <property type="entry name" value="ALDOKETO_REDUCTASE_2"/>
    <property type="match status" value="1"/>
</dbReference>
<dbReference type="GO" id="GO:0016491">
    <property type="term" value="F:oxidoreductase activity"/>
    <property type="evidence" value="ECO:0007669"/>
    <property type="project" value="InterPro"/>
</dbReference>
<dbReference type="RefSeq" id="WP_017616610.1">
    <property type="nucleotide sequence ID" value="NZ_ANBG01000003.1"/>
</dbReference>
<name>A0A223S6J3_9ACTN</name>
<dbReference type="KEGG" id="ngv:CDO52_13945"/>
<dbReference type="Gene3D" id="3.20.20.100">
    <property type="entry name" value="NADP-dependent oxidoreductase domain"/>
    <property type="match status" value="1"/>
</dbReference>
<evidence type="ECO:0000313" key="2">
    <source>
        <dbReference type="EMBL" id="ASU83738.1"/>
    </source>
</evidence>
<organism evidence="2 3">
    <name type="scientific">Nocardiopsis gilva YIM 90087</name>
    <dbReference type="NCBI Taxonomy" id="1235441"/>
    <lineage>
        <taxon>Bacteria</taxon>
        <taxon>Bacillati</taxon>
        <taxon>Actinomycetota</taxon>
        <taxon>Actinomycetes</taxon>
        <taxon>Streptosporangiales</taxon>
        <taxon>Nocardiopsidaceae</taxon>
        <taxon>Nocardiopsis</taxon>
    </lineage>
</organism>
<dbReference type="InterPro" id="IPR036812">
    <property type="entry name" value="NAD(P)_OxRdtase_dom_sf"/>
</dbReference>
<dbReference type="InterPro" id="IPR023210">
    <property type="entry name" value="NADP_OxRdtase_dom"/>
</dbReference>
<dbReference type="PANTHER" id="PTHR43638">
    <property type="entry name" value="OXIDOREDUCTASE, ALDO/KETO REDUCTASE FAMILY PROTEIN"/>
    <property type="match status" value="1"/>
</dbReference>
<sequence>MRYIEKADTTRRYSKIGLGTWQFGSPEWGYSAEYNRTESARIVRRALELGVTVFDTAEAYGFGRSERILGSALRTALEETGTPREDVVVATKIFPVLPLSPVVQQRGVASDARLGLDTIDLYQVHQPNPLVHDATTMRGMRVLRDAGVIREVGVSNFSLPRWRRAEAELGAPVISNQVQYSLLARSPEQRLIPYAEHTGRIIMAYSPLAQGLLSGKFDVDHRPSRGVRTMNPLFLPENLERVRPLLGLLRDIADTHQATPAQVALAWTIRHPSVMAIPGASSVAQLESNVAAADLDLTPSECEELTRASQGLGDLDRVRELPRLLRDRLSR</sequence>
<feature type="domain" description="NADP-dependent oxidoreductase" evidence="1">
    <location>
        <begin position="15"/>
        <end position="308"/>
    </location>
</feature>
<dbReference type="PRINTS" id="PR00069">
    <property type="entry name" value="ALDKETRDTASE"/>
</dbReference>
<accession>A0A223S6J3</accession>
<dbReference type="EMBL" id="CP022753">
    <property type="protein sequence ID" value="ASU83738.1"/>
    <property type="molecule type" value="Genomic_DNA"/>
</dbReference>
<dbReference type="InterPro" id="IPR018170">
    <property type="entry name" value="Aldo/ket_reductase_CS"/>
</dbReference>
<evidence type="ECO:0000313" key="3">
    <source>
        <dbReference type="Proteomes" id="UP000215005"/>
    </source>
</evidence>
<dbReference type="Proteomes" id="UP000215005">
    <property type="component" value="Chromosome"/>
</dbReference>
<dbReference type="AlphaFoldDB" id="A0A223S6J3"/>
<dbReference type="Pfam" id="PF00248">
    <property type="entry name" value="Aldo_ket_red"/>
    <property type="match status" value="1"/>
</dbReference>
<evidence type="ECO:0000259" key="1">
    <source>
        <dbReference type="Pfam" id="PF00248"/>
    </source>
</evidence>
<keyword evidence="3" id="KW-1185">Reference proteome</keyword>
<reference evidence="2 3" key="1">
    <citation type="submission" date="2017-08" db="EMBL/GenBank/DDBJ databases">
        <title>The complete genome sequence of Nocardiopsis gilva YIM 90087.</title>
        <authorList>
            <person name="Yin M."/>
            <person name="Tang S."/>
        </authorList>
    </citation>
    <scope>NUCLEOTIDE SEQUENCE [LARGE SCALE GENOMIC DNA]</scope>
    <source>
        <strain evidence="2 3">YIM 90087</strain>
    </source>
</reference>
<dbReference type="OrthoDB" id="9768793at2"/>
<protein>
    <submittedName>
        <fullName evidence="2">Aldo/keto reductase</fullName>
    </submittedName>
</protein>
<dbReference type="InterPro" id="IPR020471">
    <property type="entry name" value="AKR"/>
</dbReference>
<gene>
    <name evidence="2" type="ORF">CDO52_13945</name>
</gene>